<sequence>MIEIETEAKIGSENGRHNCYFTDSGLKYFTTIFWGGDKMSNKDRQRG</sequence>
<comment type="caution">
    <text evidence="1">The sequence shown here is derived from an EMBL/GenBank/DDBJ whole genome shotgun (WGS) entry which is preliminary data.</text>
</comment>
<organism evidence="1">
    <name type="scientific">marine sediment metagenome</name>
    <dbReference type="NCBI Taxonomy" id="412755"/>
    <lineage>
        <taxon>unclassified sequences</taxon>
        <taxon>metagenomes</taxon>
        <taxon>ecological metagenomes</taxon>
    </lineage>
</organism>
<dbReference type="AlphaFoldDB" id="A0A0F9QQK6"/>
<name>A0A0F9QQK6_9ZZZZ</name>
<accession>A0A0F9QQK6</accession>
<evidence type="ECO:0000313" key="1">
    <source>
        <dbReference type="EMBL" id="KKN44754.1"/>
    </source>
</evidence>
<gene>
    <name evidence="1" type="ORF">LCGC14_0689960</name>
</gene>
<dbReference type="EMBL" id="LAZR01001432">
    <property type="protein sequence ID" value="KKN44754.1"/>
    <property type="molecule type" value="Genomic_DNA"/>
</dbReference>
<reference evidence="1" key="1">
    <citation type="journal article" date="2015" name="Nature">
        <title>Complex archaea that bridge the gap between prokaryotes and eukaryotes.</title>
        <authorList>
            <person name="Spang A."/>
            <person name="Saw J.H."/>
            <person name="Jorgensen S.L."/>
            <person name="Zaremba-Niedzwiedzka K."/>
            <person name="Martijn J."/>
            <person name="Lind A.E."/>
            <person name="van Eijk R."/>
            <person name="Schleper C."/>
            <person name="Guy L."/>
            <person name="Ettema T.J."/>
        </authorList>
    </citation>
    <scope>NUCLEOTIDE SEQUENCE</scope>
</reference>
<proteinExistence type="predicted"/>
<protein>
    <submittedName>
        <fullName evidence="1">Uncharacterized protein</fullName>
    </submittedName>
</protein>